<feature type="region of interest" description="Disordered" evidence="1">
    <location>
        <begin position="205"/>
        <end position="250"/>
    </location>
</feature>
<feature type="region of interest" description="Disordered" evidence="1">
    <location>
        <begin position="1"/>
        <end position="23"/>
    </location>
</feature>
<dbReference type="AlphaFoldDB" id="A0A8H7ZZ09"/>
<organism evidence="2 3">
    <name type="scientific">Olpidium bornovanus</name>
    <dbReference type="NCBI Taxonomy" id="278681"/>
    <lineage>
        <taxon>Eukaryota</taxon>
        <taxon>Fungi</taxon>
        <taxon>Fungi incertae sedis</taxon>
        <taxon>Olpidiomycota</taxon>
        <taxon>Olpidiomycotina</taxon>
        <taxon>Olpidiomycetes</taxon>
        <taxon>Olpidiales</taxon>
        <taxon>Olpidiaceae</taxon>
        <taxon>Olpidium</taxon>
    </lineage>
</organism>
<evidence type="ECO:0000313" key="2">
    <source>
        <dbReference type="EMBL" id="KAG5461914.1"/>
    </source>
</evidence>
<keyword evidence="3" id="KW-1185">Reference proteome</keyword>
<feature type="compositionally biased region" description="Basic and acidic residues" evidence="1">
    <location>
        <begin position="49"/>
        <end position="61"/>
    </location>
</feature>
<feature type="region of interest" description="Disordered" evidence="1">
    <location>
        <begin position="41"/>
        <end position="102"/>
    </location>
</feature>
<feature type="region of interest" description="Disordered" evidence="1">
    <location>
        <begin position="116"/>
        <end position="192"/>
    </location>
</feature>
<name>A0A8H7ZZ09_9FUNG</name>
<accession>A0A8H7ZZ09</accession>
<dbReference type="EMBL" id="JAEFCI010002922">
    <property type="protein sequence ID" value="KAG5461914.1"/>
    <property type="molecule type" value="Genomic_DNA"/>
</dbReference>
<reference evidence="2 3" key="1">
    <citation type="journal article" name="Sci. Rep.">
        <title>Genome-scale phylogenetic analyses confirm Olpidium as the closest living zoosporic fungus to the non-flagellated, terrestrial fungi.</title>
        <authorList>
            <person name="Chang Y."/>
            <person name="Rochon D."/>
            <person name="Sekimoto S."/>
            <person name="Wang Y."/>
            <person name="Chovatia M."/>
            <person name="Sandor L."/>
            <person name="Salamov A."/>
            <person name="Grigoriev I.V."/>
            <person name="Stajich J.E."/>
            <person name="Spatafora J.W."/>
        </authorList>
    </citation>
    <scope>NUCLEOTIDE SEQUENCE [LARGE SCALE GENOMIC DNA]</scope>
    <source>
        <strain evidence="2">S191</strain>
    </source>
</reference>
<proteinExistence type="predicted"/>
<dbReference type="Proteomes" id="UP000673691">
    <property type="component" value="Unassembled WGS sequence"/>
</dbReference>
<comment type="caution">
    <text evidence="2">The sequence shown here is derived from an EMBL/GenBank/DDBJ whole genome shotgun (WGS) entry which is preliminary data.</text>
</comment>
<sequence>MHPSEVPTSANPPLPSAPPRQQRLQVFPFYPKRSLQLRAVVPLTVRAEPAVKKEKKSPETLRHRHQKAQKAKSTPNAKDEKGKREKKKVLRGTLAPPAAAAARLATPRALAVRLAALSTGSGSNQERPRPQQATDRARSANVLLNESLDAEEDKFASSFSQFEPVKRSRSESPLRSSDVQAGQARQEANINDLVDELEDKVRNLDHVKDAVAQSSADRFAQQQQPWQPQDRRQQQQQQQQQQQANNNRRP</sequence>
<evidence type="ECO:0000256" key="1">
    <source>
        <dbReference type="SAM" id="MobiDB-lite"/>
    </source>
</evidence>
<evidence type="ECO:0000313" key="3">
    <source>
        <dbReference type="Proteomes" id="UP000673691"/>
    </source>
</evidence>
<gene>
    <name evidence="2" type="ORF">BJ554DRAFT_5822</name>
</gene>
<protein>
    <submittedName>
        <fullName evidence="2">Uncharacterized protein</fullName>
    </submittedName>
</protein>
<feature type="compositionally biased region" description="Low complexity" evidence="1">
    <location>
        <begin position="221"/>
        <end position="243"/>
    </location>
</feature>